<gene>
    <name evidence="2" type="ORF">C7U54_06035</name>
</gene>
<dbReference type="InterPro" id="IPR005149">
    <property type="entry name" value="Tscrpt_reg_PadR_N"/>
</dbReference>
<sequence>MPKREMEVLTPQMYYVLLVLHQPMHGYEIMSEINRITNGEITVGAGSLYTLLPKFEKECYIKLVKVENNKKIYQITNLGKKKLQKEKERMLKQISLLDQIGG</sequence>
<evidence type="ECO:0000259" key="1">
    <source>
        <dbReference type="Pfam" id="PF03551"/>
    </source>
</evidence>
<reference evidence="2 3" key="1">
    <citation type="journal article" date="2019" name="Int. J. Syst. Evol. Microbiol.">
        <title>Faecalibacillus intestinalis gen. nov., sp. nov. and Faecalibacillus faecis sp. nov., isolated from human faeces.</title>
        <authorList>
            <person name="Seo B."/>
            <person name="Jeon K."/>
            <person name="Baek I."/>
            <person name="Lee Y.M."/>
            <person name="Baek K."/>
            <person name="Ko G."/>
        </authorList>
    </citation>
    <scope>NUCLEOTIDE SEQUENCE [LARGE SCALE GENOMIC DNA]</scope>
    <source>
        <strain evidence="2 3">SNUG30099</strain>
    </source>
</reference>
<evidence type="ECO:0000313" key="2">
    <source>
        <dbReference type="EMBL" id="PST41895.1"/>
    </source>
</evidence>
<organism evidence="2 3">
    <name type="scientific">Faecalibacillus intestinalis</name>
    <dbReference type="NCBI Taxonomy" id="1982626"/>
    <lineage>
        <taxon>Bacteria</taxon>
        <taxon>Bacillati</taxon>
        <taxon>Bacillota</taxon>
        <taxon>Erysipelotrichia</taxon>
        <taxon>Erysipelotrichales</taxon>
        <taxon>Coprobacillaceae</taxon>
        <taxon>Faecalibacillus</taxon>
    </lineage>
</organism>
<comment type="caution">
    <text evidence="2">The sequence shown here is derived from an EMBL/GenBank/DDBJ whole genome shotgun (WGS) entry which is preliminary data.</text>
</comment>
<dbReference type="InterPro" id="IPR036388">
    <property type="entry name" value="WH-like_DNA-bd_sf"/>
</dbReference>
<dbReference type="AlphaFoldDB" id="A0A2T3G2W5"/>
<protein>
    <submittedName>
        <fullName evidence="2">Transcriptional regulator</fullName>
    </submittedName>
</protein>
<dbReference type="InterPro" id="IPR036390">
    <property type="entry name" value="WH_DNA-bd_sf"/>
</dbReference>
<dbReference type="PANTHER" id="PTHR43252:SF2">
    <property type="entry name" value="TRANSCRIPTION REGULATOR, PADR-LIKE FAMILY"/>
    <property type="match status" value="1"/>
</dbReference>
<dbReference type="Gene3D" id="1.10.10.10">
    <property type="entry name" value="Winged helix-like DNA-binding domain superfamily/Winged helix DNA-binding domain"/>
    <property type="match status" value="1"/>
</dbReference>
<evidence type="ECO:0000313" key="3">
    <source>
        <dbReference type="Proteomes" id="UP000240974"/>
    </source>
</evidence>
<name>A0A2T3G2W5_9FIRM</name>
<dbReference type="EMBL" id="PYLQ01000006">
    <property type="protein sequence ID" value="PST41895.1"/>
    <property type="molecule type" value="Genomic_DNA"/>
</dbReference>
<dbReference type="RefSeq" id="WP_107029644.1">
    <property type="nucleotide sequence ID" value="NZ_JBKTFM010000004.1"/>
</dbReference>
<accession>A0A2T3G2W5</accession>
<proteinExistence type="predicted"/>
<dbReference type="SUPFAM" id="SSF46785">
    <property type="entry name" value="Winged helix' DNA-binding domain"/>
    <property type="match status" value="1"/>
</dbReference>
<feature type="domain" description="Transcription regulator PadR N-terminal" evidence="1">
    <location>
        <begin position="17"/>
        <end position="85"/>
    </location>
</feature>
<dbReference type="PANTHER" id="PTHR43252">
    <property type="entry name" value="TRANSCRIPTIONAL REGULATOR YQJI"/>
    <property type="match status" value="1"/>
</dbReference>
<dbReference type="Proteomes" id="UP000240974">
    <property type="component" value="Unassembled WGS sequence"/>
</dbReference>
<dbReference type="Pfam" id="PF03551">
    <property type="entry name" value="PadR"/>
    <property type="match status" value="1"/>
</dbReference>
<keyword evidence="3" id="KW-1185">Reference proteome</keyword>